<keyword evidence="5" id="KW-0735">Signal-anchor</keyword>
<dbReference type="GO" id="GO:0005737">
    <property type="term" value="C:cytoplasm"/>
    <property type="evidence" value="ECO:0007669"/>
    <property type="project" value="TreeGrafter"/>
</dbReference>
<dbReference type="GO" id="GO:0033320">
    <property type="term" value="P:UDP-D-xylose biosynthetic process"/>
    <property type="evidence" value="ECO:0007669"/>
    <property type="project" value="UniProtKB-UniPathway"/>
</dbReference>
<dbReference type="PANTHER" id="PTHR43078">
    <property type="entry name" value="UDP-GLUCURONIC ACID DECARBOXYLASE-RELATED"/>
    <property type="match status" value="1"/>
</dbReference>
<reference evidence="15" key="1">
    <citation type="submission" date="2019-11" db="EMBL/GenBank/DDBJ databases">
        <title>Genome sequence of Heliorestis convoluta strain HH, an alkaliphilic and minimalistic phototrophic bacterium from a soda lake in Egypt.</title>
        <authorList>
            <person name="Dewey E.D."/>
            <person name="Stokes L.M."/>
            <person name="Burchell B.M."/>
            <person name="Shaffer K.N."/>
            <person name="Huntington A.M."/>
            <person name="Baker J.M."/>
            <person name="Nadendla S."/>
            <person name="Giglio M.G."/>
            <person name="Touchman J.W."/>
            <person name="Blankenship R.E."/>
            <person name="Madigan M.T."/>
            <person name="Sattley W.M."/>
        </authorList>
    </citation>
    <scope>NUCLEOTIDE SEQUENCE [LARGE SCALE GENOMIC DNA]</scope>
    <source>
        <strain evidence="15">HH</strain>
    </source>
</reference>
<dbReference type="GO" id="GO:0048040">
    <property type="term" value="F:UDP-glucuronate decarboxylase activity"/>
    <property type="evidence" value="ECO:0007669"/>
    <property type="project" value="TreeGrafter"/>
</dbReference>
<dbReference type="SUPFAM" id="SSF51735">
    <property type="entry name" value="NAD(P)-binding Rossmann-fold domains"/>
    <property type="match status" value="1"/>
</dbReference>
<dbReference type="InterPro" id="IPR001509">
    <property type="entry name" value="Epimerase_deHydtase"/>
</dbReference>
<dbReference type="FunFam" id="3.40.50.720:FF:000065">
    <property type="entry name" value="UDP-glucuronic acid decarboxylase 1"/>
    <property type="match status" value="1"/>
</dbReference>
<evidence type="ECO:0000256" key="8">
    <source>
        <dbReference type="ARBA" id="ARBA00023034"/>
    </source>
</evidence>
<dbReference type="Gene3D" id="3.40.50.720">
    <property type="entry name" value="NAD(P)-binding Rossmann-like Domain"/>
    <property type="match status" value="1"/>
</dbReference>
<feature type="domain" description="NAD-dependent epimerase/dehydratase" evidence="13">
    <location>
        <begin position="16"/>
        <end position="241"/>
    </location>
</feature>
<evidence type="ECO:0000313" key="15">
    <source>
        <dbReference type="Proteomes" id="UP000366051"/>
    </source>
</evidence>
<sequence length="332" mass="37265">MCIAESVDKKQAPRSLVSGGAGFVGSHLVDKLLEQGHTVTAIDNLSTGRIENLKEAKKYGLVFHFVEGDISKCSELPLGPFDFIWHLASPASPPDYRRLSLETMAVNSEGTRNLLNLALQDKSTFLLASTSEVYGDPLVHPQPETYWGHVNPIGERACYDESKRFAEALTMEYSRRFGLDSRIIRIFNTYGPRMREKDGRVVSNFISQALQGIPLTIYGDGQQSRSFQYIDDLIEGICRTMYSSYCQPINLGNPKEFTVLELAQQVLALTGSQSQLTFAPLPQDDPRQRKPLIEVAKKVLQWEPIIPLQEGLRRTIADFRKYYQDSGAVLQS</sequence>
<keyword evidence="6" id="KW-1133">Transmembrane helix</keyword>
<gene>
    <name evidence="14" type="ORF">FTV88_2717</name>
</gene>
<comment type="cofactor">
    <cofactor evidence="1">
        <name>NAD(+)</name>
        <dbReference type="ChEBI" id="CHEBI:57540"/>
    </cofactor>
</comment>
<dbReference type="Pfam" id="PF01370">
    <property type="entry name" value="Epimerase"/>
    <property type="match status" value="1"/>
</dbReference>
<evidence type="ECO:0000313" key="14">
    <source>
        <dbReference type="EMBL" id="QGG48806.1"/>
    </source>
</evidence>
<accession>A0A5Q2N5A5</accession>
<dbReference type="KEGG" id="hcv:FTV88_2717"/>
<dbReference type="GO" id="GO:0042732">
    <property type="term" value="P:D-xylose metabolic process"/>
    <property type="evidence" value="ECO:0007669"/>
    <property type="project" value="InterPro"/>
</dbReference>
<keyword evidence="15" id="KW-1185">Reference proteome</keyword>
<protein>
    <submittedName>
        <fullName evidence="14">SDR family oxidoreductase</fullName>
        <ecNumber evidence="14">1.1.1.-</ecNumber>
    </submittedName>
</protein>
<proteinExistence type="predicted"/>
<dbReference type="PANTHER" id="PTHR43078:SF6">
    <property type="entry name" value="UDP-GLUCURONIC ACID DECARBOXYLASE 1"/>
    <property type="match status" value="1"/>
</dbReference>
<keyword evidence="7" id="KW-0520">NAD</keyword>
<evidence type="ECO:0000259" key="13">
    <source>
        <dbReference type="Pfam" id="PF01370"/>
    </source>
</evidence>
<keyword evidence="4" id="KW-0210">Decarboxylase</keyword>
<dbReference type="CDD" id="cd05230">
    <property type="entry name" value="UGD_SDR_e"/>
    <property type="match status" value="1"/>
</dbReference>
<evidence type="ECO:0000256" key="1">
    <source>
        <dbReference type="ARBA" id="ARBA00001911"/>
    </source>
</evidence>
<dbReference type="GO" id="GO:0016491">
    <property type="term" value="F:oxidoreductase activity"/>
    <property type="evidence" value="ECO:0007669"/>
    <property type="project" value="UniProtKB-KW"/>
</dbReference>
<dbReference type="InterPro" id="IPR036291">
    <property type="entry name" value="NAD(P)-bd_dom_sf"/>
</dbReference>
<dbReference type="GO" id="GO:0070403">
    <property type="term" value="F:NAD+ binding"/>
    <property type="evidence" value="ECO:0007669"/>
    <property type="project" value="InterPro"/>
</dbReference>
<keyword evidence="11" id="KW-0456">Lyase</keyword>
<keyword evidence="9" id="KW-0472">Membrane</keyword>
<dbReference type="RefSeq" id="WP_243137143.1">
    <property type="nucleotide sequence ID" value="NZ_CP045875.1"/>
</dbReference>
<evidence type="ECO:0000256" key="5">
    <source>
        <dbReference type="ARBA" id="ARBA00022968"/>
    </source>
</evidence>
<evidence type="ECO:0000256" key="7">
    <source>
        <dbReference type="ARBA" id="ARBA00023027"/>
    </source>
</evidence>
<evidence type="ECO:0000256" key="12">
    <source>
        <dbReference type="ARBA" id="ARBA00037859"/>
    </source>
</evidence>
<comment type="subcellular location">
    <subcellularLocation>
        <location evidence="2">Golgi apparatus membrane</location>
        <topology evidence="2">Single-pass type II membrane protein</topology>
    </subcellularLocation>
    <subcellularLocation>
        <location evidence="12">Golgi apparatus</location>
        <location evidence="12">Golgi stack membrane</location>
    </subcellularLocation>
</comment>
<evidence type="ECO:0000256" key="2">
    <source>
        <dbReference type="ARBA" id="ARBA00004323"/>
    </source>
</evidence>
<name>A0A5Q2N5A5_9FIRM</name>
<evidence type="ECO:0000256" key="11">
    <source>
        <dbReference type="ARBA" id="ARBA00023239"/>
    </source>
</evidence>
<evidence type="ECO:0000256" key="3">
    <source>
        <dbReference type="ARBA" id="ARBA00022692"/>
    </source>
</evidence>
<keyword evidence="14" id="KW-0560">Oxidoreductase</keyword>
<keyword evidence="3" id="KW-0812">Transmembrane</keyword>
<dbReference type="EC" id="1.1.1.-" evidence="14"/>
<keyword evidence="10" id="KW-0325">Glycoprotein</keyword>
<keyword evidence="8" id="KW-0333">Golgi apparatus</keyword>
<dbReference type="EMBL" id="CP045875">
    <property type="protein sequence ID" value="QGG48806.1"/>
    <property type="molecule type" value="Genomic_DNA"/>
</dbReference>
<dbReference type="AlphaFoldDB" id="A0A5Q2N5A5"/>
<evidence type="ECO:0000256" key="9">
    <source>
        <dbReference type="ARBA" id="ARBA00023136"/>
    </source>
</evidence>
<dbReference type="UniPathway" id="UPA00796">
    <property type="reaction ID" value="UER00771"/>
</dbReference>
<evidence type="ECO:0000256" key="6">
    <source>
        <dbReference type="ARBA" id="ARBA00022989"/>
    </source>
</evidence>
<evidence type="ECO:0000256" key="10">
    <source>
        <dbReference type="ARBA" id="ARBA00023180"/>
    </source>
</evidence>
<organism evidence="14 15">
    <name type="scientific">Heliorestis convoluta</name>
    <dbReference type="NCBI Taxonomy" id="356322"/>
    <lineage>
        <taxon>Bacteria</taxon>
        <taxon>Bacillati</taxon>
        <taxon>Bacillota</taxon>
        <taxon>Clostridia</taxon>
        <taxon>Eubacteriales</taxon>
        <taxon>Heliobacteriaceae</taxon>
        <taxon>Heliorestis</taxon>
    </lineage>
</organism>
<dbReference type="Proteomes" id="UP000366051">
    <property type="component" value="Chromosome"/>
</dbReference>
<evidence type="ECO:0000256" key="4">
    <source>
        <dbReference type="ARBA" id="ARBA00022793"/>
    </source>
</evidence>
<dbReference type="InterPro" id="IPR044516">
    <property type="entry name" value="UXS-like"/>
</dbReference>